<dbReference type="EMBL" id="JBHSFK010000039">
    <property type="protein sequence ID" value="MFC4506054.1"/>
    <property type="molecule type" value="Genomic_DNA"/>
</dbReference>
<name>A0ABV9B1Z0_9ACTN</name>
<keyword evidence="5" id="KW-1185">Reference proteome</keyword>
<comment type="function">
    <text evidence="3">Catalyzes the condensation of isopentenyl diphosphate (IPP) with allylic pyrophosphates generating different type of terpenoids.</text>
</comment>
<dbReference type="HAMAP" id="MF_01139">
    <property type="entry name" value="ISPT"/>
    <property type="match status" value="1"/>
</dbReference>
<dbReference type="SUPFAM" id="SSF64005">
    <property type="entry name" value="Undecaprenyl diphosphate synthase"/>
    <property type="match status" value="1"/>
</dbReference>
<dbReference type="RefSeq" id="WP_381183475.1">
    <property type="nucleotide sequence ID" value="NZ_JBHSFK010000039.1"/>
</dbReference>
<dbReference type="GO" id="GO:0016740">
    <property type="term" value="F:transferase activity"/>
    <property type="evidence" value="ECO:0007669"/>
    <property type="project" value="UniProtKB-KW"/>
</dbReference>
<dbReference type="Gene3D" id="3.40.1180.10">
    <property type="entry name" value="Decaprenyl diphosphate synthase-like"/>
    <property type="match status" value="1"/>
</dbReference>
<dbReference type="InterPro" id="IPR001441">
    <property type="entry name" value="UPP_synth-like"/>
</dbReference>
<organism evidence="4 5">
    <name type="scientific">Streptomyces vulcanius</name>
    <dbReference type="NCBI Taxonomy" id="1441876"/>
    <lineage>
        <taxon>Bacteria</taxon>
        <taxon>Bacillati</taxon>
        <taxon>Actinomycetota</taxon>
        <taxon>Actinomycetes</taxon>
        <taxon>Kitasatosporales</taxon>
        <taxon>Streptomycetaceae</taxon>
        <taxon>Streptomyces</taxon>
    </lineage>
</organism>
<proteinExistence type="inferred from homology"/>
<comment type="caution">
    <text evidence="4">The sequence shown here is derived from an EMBL/GenBank/DDBJ whole genome shotgun (WGS) entry which is preliminary data.</text>
</comment>
<evidence type="ECO:0000256" key="3">
    <source>
        <dbReference type="HAMAP-Rule" id="MF_01139"/>
    </source>
</evidence>
<comment type="caution">
    <text evidence="3">Lacks conserved residue(s) required for the propagation of feature annotation.</text>
</comment>
<comment type="similarity">
    <text evidence="2">Belongs to the UPP synthase family. Z-FPP synthase subfamily.</text>
</comment>
<evidence type="ECO:0000313" key="4">
    <source>
        <dbReference type="EMBL" id="MFC4506054.1"/>
    </source>
</evidence>
<dbReference type="Pfam" id="PF01255">
    <property type="entry name" value="Prenyltransf"/>
    <property type="match status" value="1"/>
</dbReference>
<dbReference type="PANTHER" id="PTHR10291:SF43">
    <property type="entry name" value="DEHYDRODOLICHYL DIPHOSPHATE SYNTHASE COMPLEX SUBUNIT DHDDS"/>
    <property type="match status" value="1"/>
</dbReference>
<feature type="binding site" evidence="3">
    <location>
        <begin position="80"/>
        <end position="82"/>
    </location>
    <ligand>
        <name>substrate</name>
    </ligand>
</feature>
<feature type="binding site" evidence="3">
    <location>
        <position position="86"/>
    </location>
    <ligand>
        <name>substrate</name>
    </ligand>
</feature>
<feature type="binding site" evidence="3">
    <location>
        <begin position="36"/>
        <end position="39"/>
    </location>
    <ligand>
        <name>substrate</name>
    </ligand>
</feature>
<keyword evidence="3" id="KW-0479">Metal-binding</keyword>
<evidence type="ECO:0000256" key="2">
    <source>
        <dbReference type="ARBA" id="ARBA00038453"/>
    </source>
</evidence>
<sequence>MTTSSAADPPLPPAEYLPSPCPSKAALRHVAVIVDGNRRWARAHHTDPAAAYRRGGDRVHELLTWCEAAGMSTVTLWPLSADNLRRDPGDVGALVQVISEVVGELADARRWQLNLFGNTALLGRGARRRIRAAARRTAAGSGMAVNIAVAYDGREDITSAVRSLLAEQAGRGTAVADIVDGLTSDQIARHLSLAGQPPVDLITRTSGEHRLSGFLPWQSAYSEFYFCDVNWPDFTRADFDAALLSYDRRSRRYGQ</sequence>
<comment type="subunit">
    <text evidence="3">Homodimer.</text>
</comment>
<gene>
    <name evidence="4" type="primary">uppS</name>
    <name evidence="4" type="ORF">ACFPIH_42550</name>
</gene>
<evidence type="ECO:0000313" key="5">
    <source>
        <dbReference type="Proteomes" id="UP001595839"/>
    </source>
</evidence>
<feature type="binding site" evidence="3">
    <location>
        <position position="40"/>
    </location>
    <ligand>
        <name>substrate</name>
    </ligand>
</feature>
<feature type="active site" evidence="3">
    <location>
        <position position="35"/>
    </location>
</feature>
<keyword evidence="1 3" id="KW-0808">Transferase</keyword>
<dbReference type="CDD" id="cd00475">
    <property type="entry name" value="Cis_IPPS"/>
    <property type="match status" value="1"/>
</dbReference>
<protein>
    <recommendedName>
        <fullName evidence="3">Isoprenyl transferase</fullName>
        <ecNumber evidence="3">2.5.1.-</ecNumber>
    </recommendedName>
</protein>
<feature type="binding site" evidence="3">
    <location>
        <position position="35"/>
    </location>
    <ligand>
        <name>Mg(2+)</name>
        <dbReference type="ChEBI" id="CHEBI:18420"/>
    </ligand>
</feature>
<feature type="active site" description="Proton acceptor" evidence="3">
    <location>
        <position position="83"/>
    </location>
</feature>
<keyword evidence="3" id="KW-0460">Magnesium</keyword>
<dbReference type="Proteomes" id="UP001595839">
    <property type="component" value="Unassembled WGS sequence"/>
</dbReference>
<evidence type="ECO:0000256" key="1">
    <source>
        <dbReference type="ARBA" id="ARBA00022679"/>
    </source>
</evidence>
<dbReference type="NCBIfam" id="TIGR00055">
    <property type="entry name" value="uppS"/>
    <property type="match status" value="1"/>
</dbReference>
<feature type="binding site" evidence="3">
    <location>
        <position position="204"/>
    </location>
    <ligand>
        <name>substrate</name>
    </ligand>
</feature>
<dbReference type="InterPro" id="IPR036424">
    <property type="entry name" value="UPP_synth-like_sf"/>
</dbReference>
<feature type="binding site" evidence="3">
    <location>
        <position position="223"/>
    </location>
    <ligand>
        <name>Mg(2+)</name>
        <dbReference type="ChEBI" id="CHEBI:18420"/>
    </ligand>
</feature>
<dbReference type="PANTHER" id="PTHR10291">
    <property type="entry name" value="DEHYDRODOLICHYL DIPHOSPHATE SYNTHASE FAMILY MEMBER"/>
    <property type="match status" value="1"/>
</dbReference>
<dbReference type="EC" id="2.5.1.-" evidence="3"/>
<feature type="binding site" evidence="3">
    <location>
        <begin position="210"/>
        <end position="212"/>
    </location>
    <ligand>
        <name>substrate</name>
    </ligand>
</feature>
<comment type="cofactor">
    <cofactor evidence="3">
        <name>Mg(2+)</name>
        <dbReference type="ChEBI" id="CHEBI:18420"/>
    </cofactor>
    <text evidence="3">Binds 2 magnesium ions per subunit.</text>
</comment>
<reference evidence="5" key="1">
    <citation type="journal article" date="2019" name="Int. J. Syst. Evol. Microbiol.">
        <title>The Global Catalogue of Microorganisms (GCM) 10K type strain sequencing project: providing services to taxonomists for standard genome sequencing and annotation.</title>
        <authorList>
            <consortium name="The Broad Institute Genomics Platform"/>
            <consortium name="The Broad Institute Genome Sequencing Center for Infectious Disease"/>
            <person name="Wu L."/>
            <person name="Ma J."/>
        </authorList>
    </citation>
    <scope>NUCLEOTIDE SEQUENCE [LARGE SCALE GENOMIC DNA]</scope>
    <source>
        <strain evidence="5">CGMCC 4.7177</strain>
    </source>
</reference>
<accession>A0ABV9B1Z0</accession>